<protein>
    <submittedName>
        <fullName evidence="5">Site-specific integrase</fullName>
    </submittedName>
</protein>
<dbReference type="Gene3D" id="1.10.150.130">
    <property type="match status" value="1"/>
</dbReference>
<dbReference type="Pfam" id="PF14659">
    <property type="entry name" value="Phage_int_SAM_3"/>
    <property type="match status" value="1"/>
</dbReference>
<dbReference type="Proteomes" id="UP000297654">
    <property type="component" value="Unassembled WGS sequence"/>
</dbReference>
<dbReference type="Gene3D" id="1.10.443.10">
    <property type="entry name" value="Intergrase catalytic core"/>
    <property type="match status" value="1"/>
</dbReference>
<keyword evidence="3" id="KW-0238">DNA-binding</keyword>
<dbReference type="GO" id="GO:0015074">
    <property type="term" value="P:DNA integration"/>
    <property type="evidence" value="ECO:0007669"/>
    <property type="project" value="UniProtKB-KW"/>
</dbReference>
<dbReference type="InterPro" id="IPR013762">
    <property type="entry name" value="Integrase-like_cat_sf"/>
</dbReference>
<evidence type="ECO:0000256" key="1">
    <source>
        <dbReference type="ARBA" id="ARBA00008857"/>
    </source>
</evidence>
<dbReference type="RefSeq" id="WP_092112507.1">
    <property type="nucleotide sequence ID" value="NZ_FOCN01000026.1"/>
</dbReference>
<dbReference type="OrthoDB" id="1822491at2"/>
<sequence length="365" mass="40101">MGTISAYETAAGKRYRVRYRKPDHSQTDKRGFKTKRSAELFLASTEVRKATGEYIDAQAAKVTISTFGAEWLRTQTHLKASSYNVVETAWRVHVQPVWGPRQLGEIRHTDVQAWVSELSAKKSPTVVLRAYGILAAMIDVAVRDRRLPSNPARGVNLPRKVGKQRHYLTHGQVQILADESRHNATLVLLLAYTGLRWGEAVGLRVNNLDLARRRVLVQSNAVRVGGHIVIGSPKGYEMRSVPFPAFLEALLTEQIAGKQRNQLVFGDGNIYLATPTHGDGWFAGARKRARLTDSSIPVGLTLHDLRHTAASLAISAGANVKAVQRMLGHASAAMTLDTYADLFDDDLDAVAVALDIAKTRSDALP</sequence>
<name>A0A1H8LDD9_9MICO</name>
<evidence type="ECO:0000313" key="6">
    <source>
        <dbReference type="Proteomes" id="UP000297654"/>
    </source>
</evidence>
<evidence type="ECO:0000256" key="2">
    <source>
        <dbReference type="ARBA" id="ARBA00022908"/>
    </source>
</evidence>
<accession>A0A1H8LDD9</accession>
<comment type="caution">
    <text evidence="5">The sequence shown here is derived from an EMBL/GenBank/DDBJ whole genome shotgun (WGS) entry which is preliminary data.</text>
</comment>
<dbReference type="EMBL" id="SOFF01000056">
    <property type="protein sequence ID" value="TFB82600.1"/>
    <property type="molecule type" value="Genomic_DNA"/>
</dbReference>
<comment type="similarity">
    <text evidence="1">Belongs to the 'phage' integrase family.</text>
</comment>
<dbReference type="AlphaFoldDB" id="A0A1H8LDD9"/>
<proteinExistence type="inferred from homology"/>
<keyword evidence="6" id="KW-1185">Reference proteome</keyword>
<dbReference type="InterPro" id="IPR044068">
    <property type="entry name" value="CB"/>
</dbReference>
<dbReference type="STRING" id="1424661.SAMN05216281_12632"/>
<dbReference type="CDD" id="cd01189">
    <property type="entry name" value="INT_ICEBs1_C_like"/>
    <property type="match status" value="1"/>
</dbReference>
<dbReference type="GO" id="GO:0003677">
    <property type="term" value="F:DNA binding"/>
    <property type="evidence" value="ECO:0007669"/>
    <property type="project" value="UniProtKB-UniRule"/>
</dbReference>
<dbReference type="PANTHER" id="PTHR30349:SF64">
    <property type="entry name" value="PROPHAGE INTEGRASE INTD-RELATED"/>
    <property type="match status" value="1"/>
</dbReference>
<dbReference type="PROSITE" id="PS51900">
    <property type="entry name" value="CB"/>
    <property type="match status" value="1"/>
</dbReference>
<gene>
    <name evidence="5" type="ORF">E3O10_17060</name>
</gene>
<reference evidence="5 6" key="1">
    <citation type="submission" date="2019-03" db="EMBL/GenBank/DDBJ databases">
        <title>Genomics of glacier-inhabiting Cryobacterium strains.</title>
        <authorList>
            <person name="Liu Q."/>
            <person name="Xin Y.-H."/>
        </authorList>
    </citation>
    <scope>NUCLEOTIDE SEQUENCE [LARGE SCALE GENOMIC DNA]</scope>
    <source>
        <strain evidence="5 6">Hh15</strain>
    </source>
</reference>
<dbReference type="PROSITE" id="PS51898">
    <property type="entry name" value="TYR_RECOMBINASE"/>
    <property type="match status" value="1"/>
</dbReference>
<dbReference type="InterPro" id="IPR011010">
    <property type="entry name" value="DNA_brk_join_enz"/>
</dbReference>
<dbReference type="InterPro" id="IPR010998">
    <property type="entry name" value="Integrase_recombinase_N"/>
</dbReference>
<keyword evidence="2" id="KW-0229">DNA integration</keyword>
<dbReference type="InterPro" id="IPR002104">
    <property type="entry name" value="Integrase_catalytic"/>
</dbReference>
<dbReference type="InterPro" id="IPR050090">
    <property type="entry name" value="Tyrosine_recombinase_XerCD"/>
</dbReference>
<dbReference type="GO" id="GO:0006310">
    <property type="term" value="P:DNA recombination"/>
    <property type="evidence" value="ECO:0007669"/>
    <property type="project" value="UniProtKB-KW"/>
</dbReference>
<organism evidence="5 6">
    <name type="scientific">Cryobacterium luteum</name>
    <dbReference type="NCBI Taxonomy" id="1424661"/>
    <lineage>
        <taxon>Bacteria</taxon>
        <taxon>Bacillati</taxon>
        <taxon>Actinomycetota</taxon>
        <taxon>Actinomycetes</taxon>
        <taxon>Micrococcales</taxon>
        <taxon>Microbacteriaceae</taxon>
        <taxon>Cryobacterium</taxon>
    </lineage>
</organism>
<evidence type="ECO:0000256" key="3">
    <source>
        <dbReference type="ARBA" id="ARBA00023125"/>
    </source>
</evidence>
<evidence type="ECO:0000313" key="5">
    <source>
        <dbReference type="EMBL" id="TFB82600.1"/>
    </source>
</evidence>
<dbReference type="Pfam" id="PF00589">
    <property type="entry name" value="Phage_integrase"/>
    <property type="match status" value="1"/>
</dbReference>
<evidence type="ECO:0000256" key="4">
    <source>
        <dbReference type="ARBA" id="ARBA00023172"/>
    </source>
</evidence>
<dbReference type="InterPro" id="IPR004107">
    <property type="entry name" value="Integrase_SAM-like_N"/>
</dbReference>
<dbReference type="PANTHER" id="PTHR30349">
    <property type="entry name" value="PHAGE INTEGRASE-RELATED"/>
    <property type="match status" value="1"/>
</dbReference>
<dbReference type="SUPFAM" id="SSF56349">
    <property type="entry name" value="DNA breaking-rejoining enzymes"/>
    <property type="match status" value="1"/>
</dbReference>
<keyword evidence="4" id="KW-0233">DNA recombination</keyword>